<dbReference type="Pfam" id="PF01764">
    <property type="entry name" value="Lipase_3"/>
    <property type="match status" value="4"/>
</dbReference>
<evidence type="ECO:0000256" key="3">
    <source>
        <dbReference type="ARBA" id="ARBA00022737"/>
    </source>
</evidence>
<comment type="subcellular location">
    <subcellularLocation>
        <location evidence="1">Nucleus</location>
    </subcellularLocation>
</comment>
<dbReference type="SUPFAM" id="SSF52113">
    <property type="entry name" value="BRCT domain"/>
    <property type="match status" value="1"/>
</dbReference>
<dbReference type="EMBL" id="JALJOV010000133">
    <property type="protein sequence ID" value="KAK9866798.1"/>
    <property type="molecule type" value="Genomic_DNA"/>
</dbReference>
<keyword evidence="12" id="KW-1185">Reference proteome</keyword>
<evidence type="ECO:0000256" key="7">
    <source>
        <dbReference type="ARBA" id="ARBA00023204"/>
    </source>
</evidence>
<evidence type="ECO:0000313" key="12">
    <source>
        <dbReference type="Proteomes" id="UP001485043"/>
    </source>
</evidence>
<proteinExistence type="predicted"/>
<keyword evidence="4" id="KW-0227">DNA damage</keyword>
<feature type="compositionally biased region" description="Low complexity" evidence="9">
    <location>
        <begin position="127"/>
        <end position="141"/>
    </location>
</feature>
<evidence type="ECO:0000256" key="9">
    <source>
        <dbReference type="SAM" id="MobiDB-lite"/>
    </source>
</evidence>
<evidence type="ECO:0000313" key="11">
    <source>
        <dbReference type="EMBL" id="KAK9866798.1"/>
    </source>
</evidence>
<evidence type="ECO:0000259" key="10">
    <source>
        <dbReference type="PROSITE" id="PS50172"/>
    </source>
</evidence>
<evidence type="ECO:0000256" key="2">
    <source>
        <dbReference type="ARBA" id="ARBA00022723"/>
    </source>
</evidence>
<dbReference type="CDD" id="cd00519">
    <property type="entry name" value="Lipase_3"/>
    <property type="match status" value="2"/>
</dbReference>
<sequence>MSGLAAVSGSKRAAAADPGTSHGPAGAQTGPMQLREGANTAVVVPPASSVPLSNDTMAENALESDHGSASAFVLPAPETTAGADQGAAATTSVPAQSPATLGAHAVPQEPLEAGAPDAKRRSSGRQPASANAPRADAPQAAVGEGPVQAPAKRQVCMPPGQAAVAILGKLSLVHQSPDRTRAGAAEEPAAGMEADAGGRDGTEPEGPEAQQPASSPTGRQQKRSRSSPVHRWLARQPSWVLLGSGISAPEKKLLEQLQEASGATMVSEWSNSVTHVICGMPETGRAKRTMKYLMGVANGKWVLQWSWLEACLKLGHAAAEDAFEVGEDTHGPTSGPILARLSMMEANPRILSGWQVYLQTSHHQAADSLASLGGTFIQLRNVNPYIAGPLWFKNADAAAYAYVAQNNMSLDSSLPDARRIALASGCAAVISYDSRNETANIAFSGPAALQDRASRTNSTGGLRQVGFLSAFIPAAQAIPEVLTVFESAIGAGNSSSLQEEIDDLSGGAVPMRVVCTGYGIGGALADLCGVWAGRLYPDTKVRVITFGAPHVGNDAYAYAHQQLVDLSYHWVLTNGASQVSTLLPHPVLNNSMAQSGSTAGTLSNYTSIFLTRSFQTSGVPALQIEPTPTVTPHASLRDWLSIVDGVISPTGSSQSSTTAASFAAVTVPVVPITDSDIREAYQFADPITPDPSCPAVLCKMQGEAAAACGTYQISNTSQATEFTNAIPGSKLISGTASGADVGIAYNRSSRIALISWRGTVSTRDWLEDAQLFQESYDFPAQYDLSNTFPDVEVHHGFQGQLKDVTSEAKSDATNITKMLNDMIGNDTPIRVVVTGHSLGAAVSSLSAFSAAISWPTADIHNTNIGSPLVGNQDWVNAFRVLVGRAYRGVNAHDQVPALPPISDYRHVGYGVWIDNGVPKLQDRPYLDVRDTTWDNHTCSNYTGYLYNATRVYIPTFPLFFNGIGNDISNLFGGGNSNGGSAPSPAASADAALGGTFVQLRNVNPYIAGPLWFKNADAAAYAYVAQNNMTLDGHLPNAVRLPLSGGCVAIISYDTANETATIAFSGPTSLQNQAASTTSTSGFQQVGFLSSFIPAAAAMPEVLSIFESAIGSGNSSSLQEEIDDLSGGATPMRVVCTGYGIGGSLADLCGVWAGQLYPDTKIRVMTFGAPFIGNNAYAYAHQQLVDLSYLWIPTSGPSNISTLLPHDVSNNSMSQSGSTAGSLQNYTSIILARSFQTANVPALSIEPTPSVVPNATISDWLSIVDGVIGPTGNAESSSSQASFANIVVPSITITPQDIQSAYDFNEPVTPDASCTPVLCKIQGEAAAACGTYQIANNTNVTQFTMDVPNSKLVFGTDTGAVVAIAYNSTTKTALISWRGTSTTQDWLEDAELFQTDYNWPGQYDLSSTFPDVKVHDGFYRQLQDVTTSAASDASNITYMLDQMMNGDTPIRVTVTGHSLGAAISSINALEASYRWPTADIHNANIGSPLAGNQDWIDAFRGLVGRAYRGVNAHDQVPTLPPISDYRAVGYAIWIDNGEPLLQDRPYIQVQDTTWNNHTCSNYTGYLYNATQVYIPTFPLSVNNSVYM</sequence>
<dbReference type="FunFam" id="3.40.50.10190:FF:000006">
    <property type="entry name" value="Breast cancer type 1 susceptibility protein homolog"/>
    <property type="match status" value="1"/>
</dbReference>
<dbReference type="CDD" id="cd17734">
    <property type="entry name" value="BRCT_Bard1_rpt1"/>
    <property type="match status" value="1"/>
</dbReference>
<name>A0AAW1TBZ0_9CHLO</name>
<dbReference type="Pfam" id="PF00533">
    <property type="entry name" value="BRCT"/>
    <property type="match status" value="1"/>
</dbReference>
<dbReference type="SUPFAM" id="SSF53474">
    <property type="entry name" value="alpha/beta-Hydrolases"/>
    <property type="match status" value="4"/>
</dbReference>
<feature type="region of interest" description="Disordered" evidence="9">
    <location>
        <begin position="177"/>
        <end position="230"/>
    </location>
</feature>
<evidence type="ECO:0000256" key="8">
    <source>
        <dbReference type="ARBA" id="ARBA00023242"/>
    </source>
</evidence>
<dbReference type="GO" id="GO:0005634">
    <property type="term" value="C:nucleus"/>
    <property type="evidence" value="ECO:0007669"/>
    <property type="project" value="UniProtKB-SubCell"/>
</dbReference>
<keyword evidence="3" id="KW-0677">Repeat</keyword>
<feature type="compositionally biased region" description="Low complexity" evidence="9">
    <location>
        <begin position="79"/>
        <end position="91"/>
    </location>
</feature>
<feature type="domain" description="BRCT" evidence="10">
    <location>
        <begin position="240"/>
        <end position="325"/>
    </location>
</feature>
<keyword evidence="8" id="KW-0539">Nucleus</keyword>
<keyword evidence="5" id="KW-0863">Zinc-finger</keyword>
<accession>A0AAW1TBZ0</accession>
<dbReference type="GO" id="GO:0006281">
    <property type="term" value="P:DNA repair"/>
    <property type="evidence" value="ECO:0007669"/>
    <property type="project" value="UniProtKB-KW"/>
</dbReference>
<dbReference type="Proteomes" id="UP001485043">
    <property type="component" value="Unassembled WGS sequence"/>
</dbReference>
<keyword evidence="2" id="KW-0479">Metal-binding</keyword>
<feature type="compositionally biased region" description="Low complexity" evidence="9">
    <location>
        <begin position="41"/>
        <end position="51"/>
    </location>
</feature>
<dbReference type="GO" id="GO:0008270">
    <property type="term" value="F:zinc ion binding"/>
    <property type="evidence" value="ECO:0007669"/>
    <property type="project" value="UniProtKB-KW"/>
</dbReference>
<evidence type="ECO:0000256" key="1">
    <source>
        <dbReference type="ARBA" id="ARBA00004123"/>
    </source>
</evidence>
<feature type="compositionally biased region" description="Low complexity" evidence="9">
    <location>
        <begin position="182"/>
        <end position="195"/>
    </location>
</feature>
<dbReference type="PANTHER" id="PTHR45856">
    <property type="entry name" value="ALPHA/BETA-HYDROLASES SUPERFAMILY PROTEIN"/>
    <property type="match status" value="1"/>
</dbReference>
<gene>
    <name evidence="11" type="ORF">WJX84_008622</name>
</gene>
<keyword evidence="7" id="KW-0234">DNA repair</keyword>
<organism evidence="11 12">
    <name type="scientific">Apatococcus fuscideae</name>
    <dbReference type="NCBI Taxonomy" id="2026836"/>
    <lineage>
        <taxon>Eukaryota</taxon>
        <taxon>Viridiplantae</taxon>
        <taxon>Chlorophyta</taxon>
        <taxon>core chlorophytes</taxon>
        <taxon>Trebouxiophyceae</taxon>
        <taxon>Chlorellales</taxon>
        <taxon>Chlorellaceae</taxon>
        <taxon>Apatococcus</taxon>
    </lineage>
</organism>
<dbReference type="PANTHER" id="PTHR45856:SF25">
    <property type="entry name" value="FUNGAL LIPASE-LIKE DOMAIN-CONTAINING PROTEIN"/>
    <property type="match status" value="1"/>
</dbReference>
<feature type="compositionally biased region" description="Low complexity" evidence="9">
    <location>
        <begin position="1"/>
        <end position="16"/>
    </location>
</feature>
<dbReference type="Gene3D" id="3.40.50.1820">
    <property type="entry name" value="alpha/beta hydrolase"/>
    <property type="match status" value="4"/>
</dbReference>
<dbReference type="PROSITE" id="PS50172">
    <property type="entry name" value="BRCT"/>
    <property type="match status" value="1"/>
</dbReference>
<evidence type="ECO:0000256" key="6">
    <source>
        <dbReference type="ARBA" id="ARBA00022833"/>
    </source>
</evidence>
<comment type="caution">
    <text evidence="11">The sequence shown here is derived from an EMBL/GenBank/DDBJ whole genome shotgun (WGS) entry which is preliminary data.</text>
</comment>
<dbReference type="SMART" id="SM00292">
    <property type="entry name" value="BRCT"/>
    <property type="match status" value="1"/>
</dbReference>
<dbReference type="Gene3D" id="3.40.50.10190">
    <property type="entry name" value="BRCT domain"/>
    <property type="match status" value="1"/>
</dbReference>
<evidence type="ECO:0000256" key="5">
    <source>
        <dbReference type="ARBA" id="ARBA00022771"/>
    </source>
</evidence>
<dbReference type="InterPro" id="IPR036420">
    <property type="entry name" value="BRCT_dom_sf"/>
</dbReference>
<dbReference type="GO" id="GO:0006629">
    <property type="term" value="P:lipid metabolic process"/>
    <property type="evidence" value="ECO:0007669"/>
    <property type="project" value="InterPro"/>
</dbReference>
<keyword evidence="6" id="KW-0862">Zinc</keyword>
<feature type="region of interest" description="Disordered" evidence="9">
    <location>
        <begin position="1"/>
        <end position="151"/>
    </location>
</feature>
<reference evidence="11 12" key="1">
    <citation type="journal article" date="2024" name="Nat. Commun.">
        <title>Phylogenomics reveals the evolutionary origins of lichenization in chlorophyte algae.</title>
        <authorList>
            <person name="Puginier C."/>
            <person name="Libourel C."/>
            <person name="Otte J."/>
            <person name="Skaloud P."/>
            <person name="Haon M."/>
            <person name="Grisel S."/>
            <person name="Petersen M."/>
            <person name="Berrin J.G."/>
            <person name="Delaux P.M."/>
            <person name="Dal Grande F."/>
            <person name="Keller J."/>
        </authorList>
    </citation>
    <scope>NUCLEOTIDE SEQUENCE [LARGE SCALE GENOMIC DNA]</scope>
    <source>
        <strain evidence="11 12">SAG 2523</strain>
    </source>
</reference>
<dbReference type="InterPro" id="IPR002921">
    <property type="entry name" value="Fungal_lipase-type"/>
</dbReference>
<protein>
    <recommendedName>
        <fullName evidence="10">BRCT domain-containing protein</fullName>
    </recommendedName>
</protein>
<dbReference type="InterPro" id="IPR001357">
    <property type="entry name" value="BRCT_dom"/>
</dbReference>
<dbReference type="InterPro" id="IPR051218">
    <property type="entry name" value="Sec_MonoDiacylglyc_Lipase"/>
</dbReference>
<dbReference type="InterPro" id="IPR029058">
    <property type="entry name" value="AB_hydrolase_fold"/>
</dbReference>
<evidence type="ECO:0000256" key="4">
    <source>
        <dbReference type="ARBA" id="ARBA00022763"/>
    </source>
</evidence>